<dbReference type="GO" id="GO:0016811">
    <property type="term" value="F:hydrolase activity, acting on carbon-nitrogen (but not peptide) bonds, in linear amides"/>
    <property type="evidence" value="ECO:0007669"/>
    <property type="project" value="InterPro"/>
</dbReference>
<dbReference type="GO" id="GO:0010498">
    <property type="term" value="P:proteasomal protein catabolic process"/>
    <property type="evidence" value="ECO:0007669"/>
    <property type="project" value="InterPro"/>
</dbReference>
<dbReference type="GO" id="GO:0000502">
    <property type="term" value="C:proteasome complex"/>
    <property type="evidence" value="ECO:0007669"/>
    <property type="project" value="UniProtKB-KW"/>
</dbReference>
<evidence type="ECO:0000313" key="4">
    <source>
        <dbReference type="Proteomes" id="UP000886842"/>
    </source>
</evidence>
<feature type="active site" description="Proton acceptor" evidence="2">
    <location>
        <position position="91"/>
    </location>
</feature>
<proteinExistence type="inferred from homology"/>
<dbReference type="GO" id="GO:0070490">
    <property type="term" value="P:protein pupylation"/>
    <property type="evidence" value="ECO:0007669"/>
    <property type="project" value="TreeGrafter"/>
</dbReference>
<dbReference type="PANTHER" id="PTHR42307:SF2">
    <property type="entry name" value="PUP DEAMIDASE_DEPUPYLASE"/>
    <property type="match status" value="1"/>
</dbReference>
<dbReference type="PIRSF" id="PIRSF018077">
    <property type="entry name" value="UCP018077"/>
    <property type="match status" value="1"/>
</dbReference>
<keyword evidence="3" id="KW-0647">Proteasome</keyword>
<dbReference type="PANTHER" id="PTHR42307">
    <property type="entry name" value="PUP DEAMIDASE/DEPUPYLASE"/>
    <property type="match status" value="1"/>
</dbReference>
<dbReference type="InterPro" id="IPR022366">
    <property type="entry name" value="Pup_deamidase"/>
</dbReference>
<sequence length="499" mass="55783">MGIETEYGISIDPVSGEEPIHPMVLSNVVVRTWAETTQLGQSGWDYSTESPLRDQRGTELRRVSAHPDLLTDVDAGMANLVLTNGARFYVDHAHPEFSGPEVTTALDAVVWDRAGDAILTRAAQLASETTGRRIRIHKNNVDGKGASYGTHENYLLERGTPFHRVVRQFSGFLATRQVFTGSGRVGIGQQSEQAGFQITQRADYFEAEVGLETTLNRPVINTRDEPHADPRRHRRLHVITGDATQAEWSTWLKVGTAALVLRALEANLLTEVPVLARPVEAMHRISHDPSCRATVADEQGRDWTAIAVQRCYLEACRRLCGRGPFGTDAQYQEALRLLEAWQDVLDRLEQDPLGLADRLEWVAKWRLLRSYLDRDGLDWSHPKLAMIDLQFSELDERRGLFTALERKGRIERLTTPEQVAAAVTDAPSDTRAWLRGELMRRHGSAVMAASWDSVVLDVPGRTALQRLEMMDPLGFTRDRMTPVLDAAGSLTQLIATWPS</sequence>
<dbReference type="Pfam" id="PF03136">
    <property type="entry name" value="Pup_ligase"/>
    <property type="match status" value="1"/>
</dbReference>
<dbReference type="InterPro" id="IPR004347">
    <property type="entry name" value="Pup_ligase/deamidase"/>
</dbReference>
<reference evidence="3" key="2">
    <citation type="journal article" date="2021" name="PeerJ">
        <title>Extensive microbial diversity within the chicken gut microbiome revealed by metagenomics and culture.</title>
        <authorList>
            <person name="Gilroy R."/>
            <person name="Ravi A."/>
            <person name="Getino M."/>
            <person name="Pursley I."/>
            <person name="Horton D.L."/>
            <person name="Alikhan N.F."/>
            <person name="Baker D."/>
            <person name="Gharbi K."/>
            <person name="Hall N."/>
            <person name="Watson M."/>
            <person name="Adriaenssens E.M."/>
            <person name="Foster-Nyarko E."/>
            <person name="Jarju S."/>
            <person name="Secka A."/>
            <person name="Antonio M."/>
            <person name="Oren A."/>
            <person name="Chaudhuri R.R."/>
            <person name="La Ragione R."/>
            <person name="Hildebrand F."/>
            <person name="Pallen M.J."/>
        </authorList>
    </citation>
    <scope>NUCLEOTIDE SEQUENCE</scope>
    <source>
        <strain evidence="3">ChiGjej1B1-24693</strain>
    </source>
</reference>
<organism evidence="3 4">
    <name type="scientific">Candidatus Avipropionibacterium avicola</name>
    <dbReference type="NCBI Taxonomy" id="2840701"/>
    <lineage>
        <taxon>Bacteria</taxon>
        <taxon>Bacillati</taxon>
        <taxon>Actinomycetota</taxon>
        <taxon>Actinomycetes</taxon>
        <taxon>Propionibacteriales</taxon>
        <taxon>Propionibacteriaceae</taxon>
        <taxon>Propionibacteriaceae incertae sedis</taxon>
        <taxon>Candidatus Avipropionibacterium</taxon>
    </lineage>
</organism>
<dbReference type="NCBIfam" id="TIGR03688">
    <property type="entry name" value="depupylase_Dop"/>
    <property type="match status" value="1"/>
</dbReference>
<comment type="caution">
    <text evidence="3">The sequence shown here is derived from an EMBL/GenBank/DDBJ whole genome shotgun (WGS) entry which is preliminary data.</text>
</comment>
<dbReference type="AlphaFoldDB" id="A0A9D1H017"/>
<reference evidence="3" key="1">
    <citation type="submission" date="2020-10" db="EMBL/GenBank/DDBJ databases">
        <authorList>
            <person name="Gilroy R."/>
        </authorList>
    </citation>
    <scope>NUCLEOTIDE SEQUENCE</scope>
    <source>
        <strain evidence="3">ChiGjej1B1-24693</strain>
    </source>
</reference>
<accession>A0A9D1H017</accession>
<dbReference type="GO" id="GO:0019941">
    <property type="term" value="P:modification-dependent protein catabolic process"/>
    <property type="evidence" value="ECO:0007669"/>
    <property type="project" value="InterPro"/>
</dbReference>
<dbReference type="GO" id="GO:0008233">
    <property type="term" value="F:peptidase activity"/>
    <property type="evidence" value="ECO:0007669"/>
    <property type="project" value="InterPro"/>
</dbReference>
<dbReference type="Proteomes" id="UP000886842">
    <property type="component" value="Unassembled WGS sequence"/>
</dbReference>
<dbReference type="EMBL" id="DVLP01000385">
    <property type="protein sequence ID" value="HIT76527.1"/>
    <property type="molecule type" value="Genomic_DNA"/>
</dbReference>
<dbReference type="GO" id="GO:0005524">
    <property type="term" value="F:ATP binding"/>
    <property type="evidence" value="ECO:0007669"/>
    <property type="project" value="TreeGrafter"/>
</dbReference>
<name>A0A9D1H017_9ACTN</name>
<gene>
    <name evidence="3" type="ORF">IAA98_13160</name>
</gene>
<evidence type="ECO:0000256" key="1">
    <source>
        <dbReference type="ARBA" id="ARBA00009114"/>
    </source>
</evidence>
<protein>
    <submittedName>
        <fullName evidence="3">Proteasome accessory factor PafA2</fullName>
    </submittedName>
</protein>
<evidence type="ECO:0000313" key="3">
    <source>
        <dbReference type="EMBL" id="HIT76527.1"/>
    </source>
</evidence>
<evidence type="ECO:0000256" key="2">
    <source>
        <dbReference type="PIRSR" id="PIRSR018077-1"/>
    </source>
</evidence>
<comment type="similarity">
    <text evidence="1">Belongs to the Pup ligase/Pup deamidase family. Pup deamidase subfamily.</text>
</comment>